<evidence type="ECO:0000256" key="1">
    <source>
        <dbReference type="ARBA" id="ARBA00022729"/>
    </source>
</evidence>
<keyword evidence="5" id="KW-1185">Reference proteome</keyword>
<dbReference type="InterPro" id="IPR016187">
    <property type="entry name" value="CTDL_fold"/>
</dbReference>
<evidence type="ECO:0000313" key="4">
    <source>
        <dbReference type="EMBL" id="VDI59385.1"/>
    </source>
</evidence>
<keyword evidence="2" id="KW-1015">Disulfide bond</keyword>
<accession>A0A8B6G6G9</accession>
<dbReference type="SUPFAM" id="SSF57535">
    <property type="entry name" value="Complement control module/SCR domain"/>
    <property type="match status" value="1"/>
</dbReference>
<sequence>MEGRNGFVTITVFMLFGNITGLSMNNVCSTNDNTCKTPSISGVGLQKWGKCSKTGVLLRFQEKTLLECGQECLLTAECTSINYRSSKNLCDIVSSSAGDNDTDNDSTCFNSDISNWHKSLAGKCADHTCAAGTKCIFDTQNGNTDCASAYCTGLPATPNAEIVERFGLYRNFDMANKYKCQDGYLMIGRHFAICRATGGEFNGHRYFFPSEDMKRDEAKTHCEELSASLVAIGSEEENSWIRAQARNHYGSLMVKLMKEINHSYLYIFL</sequence>
<keyword evidence="1 3" id="KW-0732">Signal</keyword>
<dbReference type="Proteomes" id="UP000596742">
    <property type="component" value="Unassembled WGS sequence"/>
</dbReference>
<reference evidence="4" key="1">
    <citation type="submission" date="2018-11" db="EMBL/GenBank/DDBJ databases">
        <authorList>
            <person name="Alioto T."/>
            <person name="Alioto T."/>
        </authorList>
    </citation>
    <scope>NUCLEOTIDE SEQUENCE</scope>
</reference>
<evidence type="ECO:0000313" key="5">
    <source>
        <dbReference type="Proteomes" id="UP000596742"/>
    </source>
</evidence>
<protein>
    <recommendedName>
        <fullName evidence="6">Apple domain-containing protein</fullName>
    </recommendedName>
</protein>
<dbReference type="InterPro" id="IPR000436">
    <property type="entry name" value="Sushi_SCR_CCP_dom"/>
</dbReference>
<proteinExistence type="predicted"/>
<evidence type="ECO:0000256" key="2">
    <source>
        <dbReference type="ARBA" id="ARBA00023157"/>
    </source>
</evidence>
<name>A0A8B6G6G9_MYTGA</name>
<dbReference type="InterPro" id="IPR035976">
    <property type="entry name" value="Sushi/SCR/CCP_sf"/>
</dbReference>
<evidence type="ECO:0000256" key="3">
    <source>
        <dbReference type="SAM" id="SignalP"/>
    </source>
</evidence>
<dbReference type="CDD" id="cd00033">
    <property type="entry name" value="CCP"/>
    <property type="match status" value="1"/>
</dbReference>
<dbReference type="CDD" id="cd00037">
    <property type="entry name" value="CLECT"/>
    <property type="match status" value="1"/>
</dbReference>
<dbReference type="AlphaFoldDB" id="A0A8B6G6G9"/>
<dbReference type="Gene3D" id="3.10.100.10">
    <property type="entry name" value="Mannose-Binding Protein A, subunit A"/>
    <property type="match status" value="1"/>
</dbReference>
<feature type="chain" id="PRO_5032800125" description="Apple domain-containing protein" evidence="3">
    <location>
        <begin position="22"/>
        <end position="269"/>
    </location>
</feature>
<evidence type="ECO:0008006" key="6">
    <source>
        <dbReference type="Google" id="ProtNLM"/>
    </source>
</evidence>
<organism evidence="4 5">
    <name type="scientific">Mytilus galloprovincialis</name>
    <name type="common">Mediterranean mussel</name>
    <dbReference type="NCBI Taxonomy" id="29158"/>
    <lineage>
        <taxon>Eukaryota</taxon>
        <taxon>Metazoa</taxon>
        <taxon>Spiralia</taxon>
        <taxon>Lophotrochozoa</taxon>
        <taxon>Mollusca</taxon>
        <taxon>Bivalvia</taxon>
        <taxon>Autobranchia</taxon>
        <taxon>Pteriomorphia</taxon>
        <taxon>Mytilida</taxon>
        <taxon>Mytiloidea</taxon>
        <taxon>Mytilidae</taxon>
        <taxon>Mytilinae</taxon>
        <taxon>Mytilus</taxon>
    </lineage>
</organism>
<dbReference type="SUPFAM" id="SSF56436">
    <property type="entry name" value="C-type lectin-like"/>
    <property type="match status" value="1"/>
</dbReference>
<dbReference type="InterPro" id="IPR016186">
    <property type="entry name" value="C-type_lectin-like/link_sf"/>
</dbReference>
<dbReference type="EMBL" id="UYJE01007939">
    <property type="protein sequence ID" value="VDI59385.1"/>
    <property type="molecule type" value="Genomic_DNA"/>
</dbReference>
<feature type="signal peptide" evidence="3">
    <location>
        <begin position="1"/>
        <end position="21"/>
    </location>
</feature>
<gene>
    <name evidence="4" type="ORF">MGAL_10B091613</name>
</gene>
<comment type="caution">
    <text evidence="4">The sequence shown here is derived from an EMBL/GenBank/DDBJ whole genome shotgun (WGS) entry which is preliminary data.</text>
</comment>